<keyword evidence="3" id="KW-0633">Potassium transport</keyword>
<protein>
    <recommendedName>
        <fullName evidence="12">Potassium-transporting ATPase subunit KdpA</fullName>
    </recommendedName>
</protein>
<keyword evidence="4 9" id="KW-0812">Transmembrane</keyword>
<evidence type="ECO:0000256" key="1">
    <source>
        <dbReference type="ARBA" id="ARBA00022448"/>
    </source>
</evidence>
<evidence type="ECO:0000256" key="3">
    <source>
        <dbReference type="ARBA" id="ARBA00022538"/>
    </source>
</evidence>
<keyword evidence="1" id="KW-0813">Transport</keyword>
<dbReference type="AlphaFoldDB" id="A0A2A2K0J8"/>
<name>A0A2A2K0J8_9BILA</name>
<evidence type="ECO:0008006" key="12">
    <source>
        <dbReference type="Google" id="ProtNLM"/>
    </source>
</evidence>
<evidence type="ECO:0000313" key="10">
    <source>
        <dbReference type="EMBL" id="PAV67477.1"/>
    </source>
</evidence>
<organism evidence="10 11">
    <name type="scientific">Diploscapter pachys</name>
    <dbReference type="NCBI Taxonomy" id="2018661"/>
    <lineage>
        <taxon>Eukaryota</taxon>
        <taxon>Metazoa</taxon>
        <taxon>Ecdysozoa</taxon>
        <taxon>Nematoda</taxon>
        <taxon>Chromadorea</taxon>
        <taxon>Rhabditida</taxon>
        <taxon>Rhabditina</taxon>
        <taxon>Rhabditomorpha</taxon>
        <taxon>Rhabditoidea</taxon>
        <taxon>Rhabditidae</taxon>
        <taxon>Diploscapter</taxon>
    </lineage>
</organism>
<sequence>MTIQGWGLILAFVAVLLALVKPVGLWLFALYEGRRTPLHAVLGPVERRFYRLSGIDPAEEQGWRRYAVHMLLFNIALMLFTYAVLRLQAVLPLNPLHYAGVGADGAFNTAISFTTNTNWQ</sequence>
<evidence type="ECO:0000256" key="5">
    <source>
        <dbReference type="ARBA" id="ARBA00022958"/>
    </source>
</evidence>
<proteinExistence type="predicted"/>
<feature type="transmembrane region" description="Helical" evidence="9">
    <location>
        <begin position="66"/>
        <end position="85"/>
    </location>
</feature>
<gene>
    <name evidence="10" type="ORF">WR25_14103</name>
</gene>
<dbReference type="InterPro" id="IPR004623">
    <property type="entry name" value="KdpA"/>
</dbReference>
<evidence type="ECO:0000256" key="8">
    <source>
        <dbReference type="ARBA" id="ARBA00023136"/>
    </source>
</evidence>
<dbReference type="GO" id="GO:0008556">
    <property type="term" value="F:P-type potassium transmembrane transporter activity"/>
    <property type="evidence" value="ECO:0007669"/>
    <property type="project" value="InterPro"/>
</dbReference>
<feature type="non-terminal residue" evidence="10">
    <location>
        <position position="120"/>
    </location>
</feature>
<evidence type="ECO:0000256" key="6">
    <source>
        <dbReference type="ARBA" id="ARBA00022989"/>
    </source>
</evidence>
<keyword evidence="7" id="KW-0406">Ion transport</keyword>
<evidence type="ECO:0000256" key="9">
    <source>
        <dbReference type="SAM" id="Phobius"/>
    </source>
</evidence>
<reference evidence="10 11" key="1">
    <citation type="journal article" date="2017" name="Curr. Biol.">
        <title>Genome architecture and evolution of a unichromosomal asexual nematode.</title>
        <authorList>
            <person name="Fradin H."/>
            <person name="Zegar C."/>
            <person name="Gutwein M."/>
            <person name="Lucas J."/>
            <person name="Kovtun M."/>
            <person name="Corcoran D."/>
            <person name="Baugh L.R."/>
            <person name="Kiontke K."/>
            <person name="Gunsalus K."/>
            <person name="Fitch D.H."/>
            <person name="Piano F."/>
        </authorList>
    </citation>
    <scope>NUCLEOTIDE SEQUENCE [LARGE SCALE GENOMIC DNA]</scope>
    <source>
        <strain evidence="10">PF1309</strain>
    </source>
</reference>
<dbReference type="EMBL" id="LIAE01009921">
    <property type="protein sequence ID" value="PAV67477.1"/>
    <property type="molecule type" value="Genomic_DNA"/>
</dbReference>
<dbReference type="Pfam" id="PF03814">
    <property type="entry name" value="KdpA"/>
    <property type="match status" value="1"/>
</dbReference>
<keyword evidence="11" id="KW-1185">Reference proteome</keyword>
<dbReference type="PANTHER" id="PTHR30607">
    <property type="entry name" value="POTASSIUM-TRANSPORTING ATPASE A CHAIN"/>
    <property type="match status" value="1"/>
</dbReference>
<dbReference type="PANTHER" id="PTHR30607:SF2">
    <property type="entry name" value="POTASSIUM-TRANSPORTING ATPASE POTASSIUM-BINDING SUBUNIT"/>
    <property type="match status" value="1"/>
</dbReference>
<dbReference type="OrthoDB" id="432719at2759"/>
<keyword evidence="2" id="KW-1003">Cell membrane</keyword>
<dbReference type="GO" id="GO:0005886">
    <property type="term" value="C:plasma membrane"/>
    <property type="evidence" value="ECO:0007669"/>
    <property type="project" value="TreeGrafter"/>
</dbReference>
<evidence type="ECO:0000256" key="7">
    <source>
        <dbReference type="ARBA" id="ARBA00023065"/>
    </source>
</evidence>
<evidence type="ECO:0000256" key="2">
    <source>
        <dbReference type="ARBA" id="ARBA00022475"/>
    </source>
</evidence>
<evidence type="ECO:0000256" key="4">
    <source>
        <dbReference type="ARBA" id="ARBA00022692"/>
    </source>
</evidence>
<accession>A0A2A2K0J8</accession>
<keyword evidence="8 9" id="KW-0472">Membrane</keyword>
<keyword evidence="5" id="KW-0630">Potassium</keyword>
<keyword evidence="6 9" id="KW-1133">Transmembrane helix</keyword>
<comment type="caution">
    <text evidence="10">The sequence shown here is derived from an EMBL/GenBank/DDBJ whole genome shotgun (WGS) entry which is preliminary data.</text>
</comment>
<feature type="transmembrane region" description="Helical" evidence="9">
    <location>
        <begin position="6"/>
        <end position="29"/>
    </location>
</feature>
<evidence type="ECO:0000313" key="11">
    <source>
        <dbReference type="Proteomes" id="UP000218231"/>
    </source>
</evidence>
<dbReference type="Proteomes" id="UP000218231">
    <property type="component" value="Unassembled WGS sequence"/>
</dbReference>